<accession>A0A8E2ERQ9</accession>
<dbReference type="EMBL" id="KV750697">
    <property type="protein sequence ID" value="OCL03682.1"/>
    <property type="molecule type" value="Genomic_DNA"/>
</dbReference>
<organism evidence="2 3">
    <name type="scientific">Glonium stellatum</name>
    <dbReference type="NCBI Taxonomy" id="574774"/>
    <lineage>
        <taxon>Eukaryota</taxon>
        <taxon>Fungi</taxon>
        <taxon>Dikarya</taxon>
        <taxon>Ascomycota</taxon>
        <taxon>Pezizomycotina</taxon>
        <taxon>Dothideomycetes</taxon>
        <taxon>Pleosporomycetidae</taxon>
        <taxon>Gloniales</taxon>
        <taxon>Gloniaceae</taxon>
        <taxon>Glonium</taxon>
    </lineage>
</organism>
<feature type="region of interest" description="Disordered" evidence="1">
    <location>
        <begin position="1"/>
        <end position="26"/>
    </location>
</feature>
<sequence length="153" mass="17049">MPAGTRQKPQPQHTPGRKPSAQTSCTPSVGYVHGAHRRLDLNSKPHPFQFPDSYPSFASTREPCHRSNRRILALFLKAEPPKENASCKSLRSAYRICCVLHPVRTKQRLQPRASNMSCQCDDSLAMGAFNPIKPRAHAQAARESQSPKSLYTS</sequence>
<protein>
    <submittedName>
        <fullName evidence="2">Uncharacterized protein</fullName>
    </submittedName>
</protein>
<evidence type="ECO:0000256" key="1">
    <source>
        <dbReference type="SAM" id="MobiDB-lite"/>
    </source>
</evidence>
<gene>
    <name evidence="2" type="ORF">AOQ84DRAFT_227030</name>
</gene>
<name>A0A8E2ERQ9_9PEZI</name>
<proteinExistence type="predicted"/>
<dbReference type="AlphaFoldDB" id="A0A8E2ERQ9"/>
<evidence type="ECO:0000313" key="3">
    <source>
        <dbReference type="Proteomes" id="UP000250140"/>
    </source>
</evidence>
<reference evidence="2 3" key="1">
    <citation type="journal article" date="2016" name="Nat. Commun.">
        <title>Ectomycorrhizal ecology is imprinted in the genome of the dominant symbiotic fungus Cenococcum geophilum.</title>
        <authorList>
            <consortium name="DOE Joint Genome Institute"/>
            <person name="Peter M."/>
            <person name="Kohler A."/>
            <person name="Ohm R.A."/>
            <person name="Kuo A."/>
            <person name="Krutzmann J."/>
            <person name="Morin E."/>
            <person name="Arend M."/>
            <person name="Barry K.W."/>
            <person name="Binder M."/>
            <person name="Choi C."/>
            <person name="Clum A."/>
            <person name="Copeland A."/>
            <person name="Grisel N."/>
            <person name="Haridas S."/>
            <person name="Kipfer T."/>
            <person name="LaButti K."/>
            <person name="Lindquist E."/>
            <person name="Lipzen A."/>
            <person name="Maire R."/>
            <person name="Meier B."/>
            <person name="Mihaltcheva S."/>
            <person name="Molinier V."/>
            <person name="Murat C."/>
            <person name="Poggeler S."/>
            <person name="Quandt C.A."/>
            <person name="Sperisen C."/>
            <person name="Tritt A."/>
            <person name="Tisserant E."/>
            <person name="Crous P.W."/>
            <person name="Henrissat B."/>
            <person name="Nehls U."/>
            <person name="Egli S."/>
            <person name="Spatafora J.W."/>
            <person name="Grigoriev I.V."/>
            <person name="Martin F.M."/>
        </authorList>
    </citation>
    <scope>NUCLEOTIDE SEQUENCE [LARGE SCALE GENOMIC DNA]</scope>
    <source>
        <strain evidence="2 3">CBS 207.34</strain>
    </source>
</reference>
<dbReference type="Proteomes" id="UP000250140">
    <property type="component" value="Unassembled WGS sequence"/>
</dbReference>
<keyword evidence="3" id="KW-1185">Reference proteome</keyword>
<evidence type="ECO:0000313" key="2">
    <source>
        <dbReference type="EMBL" id="OCL03682.1"/>
    </source>
</evidence>